<reference evidence="1 2" key="1">
    <citation type="journal article" date="2024" name="IMA Fungus">
        <title>IMA Genome - F19 : A genome assembly and annotation guide to empower mycologists, including annotated draft genome sequences of Ceratocystis pirilliformis, Diaporthe australafricana, Fusarium ophioides, Paecilomyces lecythidis, and Sporothrix stenoceras.</title>
        <authorList>
            <person name="Aylward J."/>
            <person name="Wilson A.M."/>
            <person name="Visagie C.M."/>
            <person name="Spraker J."/>
            <person name="Barnes I."/>
            <person name="Buitendag C."/>
            <person name="Ceriani C."/>
            <person name="Del Mar Angel L."/>
            <person name="du Plessis D."/>
            <person name="Fuchs T."/>
            <person name="Gasser K."/>
            <person name="Kramer D."/>
            <person name="Li W."/>
            <person name="Munsamy K."/>
            <person name="Piso A."/>
            <person name="Price J.L."/>
            <person name="Sonnekus B."/>
            <person name="Thomas C."/>
            <person name="van der Nest A."/>
            <person name="van Dijk A."/>
            <person name="van Heerden A."/>
            <person name="van Vuuren N."/>
            <person name="Yilmaz N."/>
            <person name="Duong T.A."/>
            <person name="van der Merwe N.A."/>
            <person name="Wingfield M.J."/>
            <person name="Wingfield B.D."/>
        </authorList>
    </citation>
    <scope>NUCLEOTIDE SEQUENCE [LARGE SCALE GENOMIC DNA]</scope>
    <source>
        <strain evidence="1 2">CMW 18300</strain>
    </source>
</reference>
<dbReference type="Pfam" id="PF26639">
    <property type="entry name" value="Het-6_barrel"/>
    <property type="match status" value="1"/>
</dbReference>
<evidence type="ECO:0000313" key="1">
    <source>
        <dbReference type="EMBL" id="KAL1871136.1"/>
    </source>
</evidence>
<comment type="caution">
    <text evidence="1">The sequence shown here is derived from an EMBL/GenBank/DDBJ whole genome shotgun (WGS) entry which is preliminary data.</text>
</comment>
<dbReference type="Proteomes" id="UP001583177">
    <property type="component" value="Unassembled WGS sequence"/>
</dbReference>
<name>A0ABR3X5Y0_9PEZI</name>
<gene>
    <name evidence="1" type="ORF">Daus18300_004881</name>
</gene>
<proteinExistence type="predicted"/>
<accession>A0ABR3X5Y0</accession>
<protein>
    <recommendedName>
        <fullName evidence="3">Heterokaryon incompatibility domain-containing protein</fullName>
    </recommendedName>
</protein>
<evidence type="ECO:0000313" key="2">
    <source>
        <dbReference type="Proteomes" id="UP001583177"/>
    </source>
</evidence>
<dbReference type="EMBL" id="JAWRVE010000034">
    <property type="protein sequence ID" value="KAL1871136.1"/>
    <property type="molecule type" value="Genomic_DNA"/>
</dbReference>
<dbReference type="InterPro" id="IPR052895">
    <property type="entry name" value="HetReg/Transcr_Mod"/>
</dbReference>
<dbReference type="PANTHER" id="PTHR24148:SF64">
    <property type="entry name" value="HETEROKARYON INCOMPATIBILITY DOMAIN-CONTAINING PROTEIN"/>
    <property type="match status" value="1"/>
</dbReference>
<dbReference type="PANTHER" id="PTHR24148">
    <property type="entry name" value="ANKYRIN REPEAT DOMAIN-CONTAINING PROTEIN 39 HOMOLOG-RELATED"/>
    <property type="match status" value="1"/>
</dbReference>
<sequence>MEFLAVAAGGQQSQIDQLTQSARCSVSQLCRGLISFFNRPWWNRIWTVQEAMLGLKVSFQLGKLEITSDVVRCGIYNIITARIRTPFPFAQLDPESGESLSTAFTKMTMLSLSYTGESLLNVVGAFQNRDSADARDKIYSLMGLFPETEHLVKIDYAIPPEQLFQDFTLAWIKKYQTLRVLGHLHDPERRVHRNMPSFAVDWGYRPCIRSNSALHNRNALQNEAFNACKGSKAVWHLDSAGQVRATGFIFDSIGAIGAKHVLEFGSSWATRFSTLEGIVRVASERCDNCHLRSEQALTTIRHTLCMDCKHEAGAYSRLRGEDDEKALAVWWDGAFSPSAPIHSDGLAGESGSIETTAWVASLERSFVFTESGYMGLAPDWCETGDVVAIMAGGAMPMVLRTVSWLTSQRDDGIPVFEVIGEAYIHGVMDGQAFDITGRNECVFDDFCLV</sequence>
<keyword evidence="2" id="KW-1185">Reference proteome</keyword>
<evidence type="ECO:0008006" key="3">
    <source>
        <dbReference type="Google" id="ProtNLM"/>
    </source>
</evidence>
<organism evidence="1 2">
    <name type="scientific">Diaporthe australafricana</name>
    <dbReference type="NCBI Taxonomy" id="127596"/>
    <lineage>
        <taxon>Eukaryota</taxon>
        <taxon>Fungi</taxon>
        <taxon>Dikarya</taxon>
        <taxon>Ascomycota</taxon>
        <taxon>Pezizomycotina</taxon>
        <taxon>Sordariomycetes</taxon>
        <taxon>Sordariomycetidae</taxon>
        <taxon>Diaporthales</taxon>
        <taxon>Diaporthaceae</taxon>
        <taxon>Diaporthe</taxon>
    </lineage>
</organism>